<sequence length="227" mass="24932">MDSLACLIVEKGAPFEPGTRIDWTTPELILGRACGSTIPDLGFTNFFVSRRHCCLKWQEATVMLYDLGSKHGTFVNGKQIAADVAVRLYDSDRISLASGIVVLRLGLTPASEQTMELDAAFTRKQLFPPVGIVLDPDKRECIVNGKLISLTHKEAVFLDLLLQRGGNVVSYADIKAAVWPERHSGGDGAPDVGVDEMNVLIYRLRRKLGHSGNRIRTIRGQGCLIEL</sequence>
<gene>
    <name evidence="5" type="ORF">ALO_07718</name>
</gene>
<keyword evidence="6" id="KW-1185">Reference proteome</keyword>
<evidence type="ECO:0000259" key="4">
    <source>
        <dbReference type="PROSITE" id="PS51755"/>
    </source>
</evidence>
<feature type="domain" description="FHA" evidence="3">
    <location>
        <begin position="28"/>
        <end position="80"/>
    </location>
</feature>
<dbReference type="GO" id="GO:0006355">
    <property type="term" value="P:regulation of DNA-templated transcription"/>
    <property type="evidence" value="ECO:0007669"/>
    <property type="project" value="InterPro"/>
</dbReference>
<dbReference type="OrthoDB" id="1683123at2"/>
<organism evidence="5 6">
    <name type="scientific">Acetonema longum DSM 6540</name>
    <dbReference type="NCBI Taxonomy" id="1009370"/>
    <lineage>
        <taxon>Bacteria</taxon>
        <taxon>Bacillati</taxon>
        <taxon>Bacillota</taxon>
        <taxon>Negativicutes</taxon>
        <taxon>Acetonemataceae</taxon>
        <taxon>Acetonema</taxon>
    </lineage>
</organism>
<dbReference type="GO" id="GO:0000160">
    <property type="term" value="P:phosphorelay signal transduction system"/>
    <property type="evidence" value="ECO:0007669"/>
    <property type="project" value="InterPro"/>
</dbReference>
<dbReference type="InterPro" id="IPR001867">
    <property type="entry name" value="OmpR/PhoB-type_DNA-bd"/>
</dbReference>
<dbReference type="PROSITE" id="PS51755">
    <property type="entry name" value="OMPR_PHOB"/>
    <property type="match status" value="1"/>
</dbReference>
<dbReference type="eggNOG" id="COG0745">
    <property type="taxonomic scope" value="Bacteria"/>
</dbReference>
<dbReference type="CDD" id="cd00060">
    <property type="entry name" value="FHA"/>
    <property type="match status" value="1"/>
</dbReference>
<dbReference type="InterPro" id="IPR036388">
    <property type="entry name" value="WH-like_DNA-bd_sf"/>
</dbReference>
<dbReference type="PANTHER" id="PTHR23308">
    <property type="entry name" value="NUCLEAR INHIBITOR OF PROTEIN PHOSPHATASE-1"/>
    <property type="match status" value="1"/>
</dbReference>
<dbReference type="RefSeq" id="WP_004094365.1">
    <property type="nucleotide sequence ID" value="NZ_AFGF01000055.1"/>
</dbReference>
<keyword evidence="1 2" id="KW-0238">DNA-binding</keyword>
<protein>
    <submittedName>
        <fullName evidence="5">Two component transcriptional regulator, winged helix family protein</fullName>
    </submittedName>
</protein>
<proteinExistence type="predicted"/>
<dbReference type="SUPFAM" id="SSF49879">
    <property type="entry name" value="SMAD/FHA domain"/>
    <property type="match status" value="1"/>
</dbReference>
<reference evidence="5 6" key="1">
    <citation type="journal article" date="2011" name="EMBO J.">
        <title>Structural diversity of bacterial flagellar motors.</title>
        <authorList>
            <person name="Chen S."/>
            <person name="Beeby M."/>
            <person name="Murphy G.E."/>
            <person name="Leadbetter J.R."/>
            <person name="Hendrixson D.R."/>
            <person name="Briegel A."/>
            <person name="Li Z."/>
            <person name="Shi J."/>
            <person name="Tocheva E.I."/>
            <person name="Muller A."/>
            <person name="Dobro M.J."/>
            <person name="Jensen G.J."/>
        </authorList>
    </citation>
    <scope>NUCLEOTIDE SEQUENCE [LARGE SCALE GENOMIC DNA]</scope>
    <source>
        <strain evidence="5 6">DSM 6540</strain>
    </source>
</reference>
<dbReference type="Proteomes" id="UP000003240">
    <property type="component" value="Unassembled WGS sequence"/>
</dbReference>
<comment type="caution">
    <text evidence="5">The sequence shown here is derived from an EMBL/GenBank/DDBJ whole genome shotgun (WGS) entry which is preliminary data.</text>
</comment>
<dbReference type="EMBL" id="AFGF01000055">
    <property type="protein sequence ID" value="EGO64486.1"/>
    <property type="molecule type" value="Genomic_DNA"/>
</dbReference>
<dbReference type="AlphaFoldDB" id="F7NHJ6"/>
<evidence type="ECO:0000256" key="2">
    <source>
        <dbReference type="PROSITE-ProRule" id="PRU01091"/>
    </source>
</evidence>
<dbReference type="SMART" id="SM00240">
    <property type="entry name" value="FHA"/>
    <property type="match status" value="1"/>
</dbReference>
<feature type="domain" description="OmpR/PhoB-type" evidence="4">
    <location>
        <begin position="122"/>
        <end position="227"/>
    </location>
</feature>
<evidence type="ECO:0000256" key="1">
    <source>
        <dbReference type="ARBA" id="ARBA00023125"/>
    </source>
</evidence>
<dbReference type="Gene3D" id="1.10.10.10">
    <property type="entry name" value="Winged helix-like DNA-binding domain superfamily/Winged helix DNA-binding domain"/>
    <property type="match status" value="1"/>
</dbReference>
<feature type="DNA-binding region" description="OmpR/PhoB-type" evidence="2">
    <location>
        <begin position="122"/>
        <end position="227"/>
    </location>
</feature>
<dbReference type="InterPro" id="IPR000253">
    <property type="entry name" value="FHA_dom"/>
</dbReference>
<dbReference type="InterPro" id="IPR008984">
    <property type="entry name" value="SMAD_FHA_dom_sf"/>
</dbReference>
<evidence type="ECO:0000313" key="5">
    <source>
        <dbReference type="EMBL" id="EGO64486.1"/>
    </source>
</evidence>
<dbReference type="InterPro" id="IPR016032">
    <property type="entry name" value="Sig_transdc_resp-reg_C-effctor"/>
</dbReference>
<dbReference type="eggNOG" id="COG1716">
    <property type="taxonomic scope" value="Bacteria"/>
</dbReference>
<dbReference type="CDD" id="cd00383">
    <property type="entry name" value="trans_reg_C"/>
    <property type="match status" value="1"/>
</dbReference>
<dbReference type="Gene3D" id="2.60.200.20">
    <property type="match status" value="1"/>
</dbReference>
<name>F7NHJ6_9FIRM</name>
<dbReference type="PROSITE" id="PS50006">
    <property type="entry name" value="FHA_DOMAIN"/>
    <property type="match status" value="1"/>
</dbReference>
<evidence type="ECO:0000313" key="6">
    <source>
        <dbReference type="Proteomes" id="UP000003240"/>
    </source>
</evidence>
<evidence type="ECO:0000259" key="3">
    <source>
        <dbReference type="PROSITE" id="PS50006"/>
    </source>
</evidence>
<dbReference type="Pfam" id="PF00486">
    <property type="entry name" value="Trans_reg_C"/>
    <property type="match status" value="1"/>
</dbReference>
<accession>F7NHJ6</accession>
<dbReference type="SMART" id="SM00862">
    <property type="entry name" value="Trans_reg_C"/>
    <property type="match status" value="1"/>
</dbReference>
<dbReference type="GO" id="GO:0003677">
    <property type="term" value="F:DNA binding"/>
    <property type="evidence" value="ECO:0007669"/>
    <property type="project" value="UniProtKB-UniRule"/>
</dbReference>
<dbReference type="Pfam" id="PF00498">
    <property type="entry name" value="FHA"/>
    <property type="match status" value="1"/>
</dbReference>
<dbReference type="STRING" id="1009370.ALO_07718"/>
<dbReference type="SUPFAM" id="SSF46894">
    <property type="entry name" value="C-terminal effector domain of the bipartite response regulators"/>
    <property type="match status" value="1"/>
</dbReference>
<dbReference type="InterPro" id="IPR050923">
    <property type="entry name" value="Cell_Proc_Reg/RNA_Proc"/>
</dbReference>